<evidence type="ECO:0000256" key="2">
    <source>
        <dbReference type="ARBA" id="ARBA00023015"/>
    </source>
</evidence>
<dbReference type="PANTHER" id="PTHR30204">
    <property type="entry name" value="REDOX-CYCLING DRUG-SENSING TRANSCRIPTIONAL ACTIVATOR SOXR"/>
    <property type="match status" value="1"/>
</dbReference>
<dbReference type="RefSeq" id="WP_206567385.1">
    <property type="nucleotide sequence ID" value="NZ_JAFKCW010000001.1"/>
</dbReference>
<feature type="domain" description="HTH merR-type" evidence="6">
    <location>
        <begin position="7"/>
        <end position="76"/>
    </location>
</feature>
<accession>A0ABS3BJB3</accession>
<dbReference type="InterPro" id="IPR047057">
    <property type="entry name" value="MerR_fam"/>
</dbReference>
<keyword evidence="5" id="KW-0175">Coiled coil</keyword>
<keyword evidence="3" id="KW-0238">DNA-binding</keyword>
<keyword evidence="1" id="KW-0678">Repressor</keyword>
<protein>
    <submittedName>
        <fullName evidence="7">MerR family transcriptional regulator</fullName>
    </submittedName>
</protein>
<dbReference type="SMART" id="SM00422">
    <property type="entry name" value="HTH_MERR"/>
    <property type="match status" value="1"/>
</dbReference>
<reference evidence="7 8" key="1">
    <citation type="submission" date="2021-03" db="EMBL/GenBank/DDBJ databases">
        <title>novel species isolated from a fishpond in China.</title>
        <authorList>
            <person name="Lu H."/>
            <person name="Cai Z."/>
        </authorList>
    </citation>
    <scope>NUCLEOTIDE SEQUENCE [LARGE SCALE GENOMIC DNA]</scope>
    <source>
        <strain evidence="7 8">JCM 31546</strain>
    </source>
</reference>
<dbReference type="Pfam" id="PF13411">
    <property type="entry name" value="MerR_1"/>
    <property type="match status" value="1"/>
</dbReference>
<evidence type="ECO:0000256" key="1">
    <source>
        <dbReference type="ARBA" id="ARBA00022491"/>
    </source>
</evidence>
<name>A0ABS3BJB3_9BACT</name>
<evidence type="ECO:0000313" key="8">
    <source>
        <dbReference type="Proteomes" id="UP000664698"/>
    </source>
</evidence>
<evidence type="ECO:0000256" key="3">
    <source>
        <dbReference type="ARBA" id="ARBA00023125"/>
    </source>
</evidence>
<comment type="caution">
    <text evidence="7">The sequence shown here is derived from an EMBL/GenBank/DDBJ whole genome shotgun (WGS) entry which is preliminary data.</text>
</comment>
<sequence>MSKEMLINELAKHTGVTIHTLRYYENLGLIQGSVDESVTSNNYKKYDEEVVERVEFIKVGKEAGFTLAEIKKMLDKCFSGSFTMEEQLQYVDNKIAEMDAKIRNLQQAKVRLLELRKDIEEGIC</sequence>
<organism evidence="7 8">
    <name type="scientific">Algoriphagus aestuariicola</name>
    <dbReference type="NCBI Taxonomy" id="1852016"/>
    <lineage>
        <taxon>Bacteria</taxon>
        <taxon>Pseudomonadati</taxon>
        <taxon>Bacteroidota</taxon>
        <taxon>Cytophagia</taxon>
        <taxon>Cytophagales</taxon>
        <taxon>Cyclobacteriaceae</taxon>
        <taxon>Algoriphagus</taxon>
    </lineage>
</organism>
<dbReference type="Gene3D" id="1.10.1660.10">
    <property type="match status" value="1"/>
</dbReference>
<dbReference type="Proteomes" id="UP000664698">
    <property type="component" value="Unassembled WGS sequence"/>
</dbReference>
<keyword evidence="4" id="KW-0804">Transcription</keyword>
<evidence type="ECO:0000259" key="6">
    <source>
        <dbReference type="PROSITE" id="PS50937"/>
    </source>
</evidence>
<dbReference type="InterPro" id="IPR000551">
    <property type="entry name" value="MerR-type_HTH_dom"/>
</dbReference>
<keyword evidence="2" id="KW-0805">Transcription regulation</keyword>
<dbReference type="InterPro" id="IPR009061">
    <property type="entry name" value="DNA-bd_dom_put_sf"/>
</dbReference>
<evidence type="ECO:0000256" key="4">
    <source>
        <dbReference type="ARBA" id="ARBA00023163"/>
    </source>
</evidence>
<dbReference type="EMBL" id="JAFKCW010000001">
    <property type="protein sequence ID" value="MBN7799390.1"/>
    <property type="molecule type" value="Genomic_DNA"/>
</dbReference>
<evidence type="ECO:0000256" key="5">
    <source>
        <dbReference type="SAM" id="Coils"/>
    </source>
</evidence>
<evidence type="ECO:0000313" key="7">
    <source>
        <dbReference type="EMBL" id="MBN7799390.1"/>
    </source>
</evidence>
<dbReference type="SUPFAM" id="SSF46955">
    <property type="entry name" value="Putative DNA-binding domain"/>
    <property type="match status" value="1"/>
</dbReference>
<keyword evidence="8" id="KW-1185">Reference proteome</keyword>
<proteinExistence type="predicted"/>
<dbReference type="PANTHER" id="PTHR30204:SF69">
    <property type="entry name" value="MERR-FAMILY TRANSCRIPTIONAL REGULATOR"/>
    <property type="match status" value="1"/>
</dbReference>
<dbReference type="PROSITE" id="PS50937">
    <property type="entry name" value="HTH_MERR_2"/>
    <property type="match status" value="1"/>
</dbReference>
<gene>
    <name evidence="7" type="ORF">J0A67_00880</name>
</gene>
<feature type="coiled-coil region" evidence="5">
    <location>
        <begin position="88"/>
        <end position="118"/>
    </location>
</feature>